<dbReference type="PANTHER" id="PTHR46401">
    <property type="entry name" value="GLYCOSYLTRANSFERASE WBBK-RELATED"/>
    <property type="match status" value="1"/>
</dbReference>
<gene>
    <name evidence="4" type="ORF">S01H4_13679</name>
</gene>
<comment type="caution">
    <text evidence="4">The sequence shown here is derived from an EMBL/GenBank/DDBJ whole genome shotgun (WGS) entry which is preliminary data.</text>
</comment>
<dbReference type="EMBL" id="BART01006018">
    <property type="protein sequence ID" value="GAG56496.1"/>
    <property type="molecule type" value="Genomic_DNA"/>
</dbReference>
<evidence type="ECO:0000259" key="2">
    <source>
        <dbReference type="Pfam" id="PF00534"/>
    </source>
</evidence>
<keyword evidence="1" id="KW-0808">Transferase</keyword>
<dbReference type="InterPro" id="IPR001296">
    <property type="entry name" value="Glyco_trans_1"/>
</dbReference>
<evidence type="ECO:0000313" key="4">
    <source>
        <dbReference type="EMBL" id="GAG56496.1"/>
    </source>
</evidence>
<dbReference type="CDD" id="cd03801">
    <property type="entry name" value="GT4_PimA-like"/>
    <property type="match status" value="1"/>
</dbReference>
<dbReference type="GO" id="GO:0016757">
    <property type="term" value="F:glycosyltransferase activity"/>
    <property type="evidence" value="ECO:0007669"/>
    <property type="project" value="InterPro"/>
</dbReference>
<dbReference type="Pfam" id="PF00534">
    <property type="entry name" value="Glycos_transf_1"/>
    <property type="match status" value="1"/>
</dbReference>
<dbReference type="GO" id="GO:0009103">
    <property type="term" value="P:lipopolysaccharide biosynthetic process"/>
    <property type="evidence" value="ECO:0007669"/>
    <property type="project" value="TreeGrafter"/>
</dbReference>
<dbReference type="AlphaFoldDB" id="X1A8G5"/>
<dbReference type="SUPFAM" id="SSF53756">
    <property type="entry name" value="UDP-Glycosyltransferase/glycogen phosphorylase"/>
    <property type="match status" value="1"/>
</dbReference>
<evidence type="ECO:0000259" key="3">
    <source>
        <dbReference type="Pfam" id="PF13439"/>
    </source>
</evidence>
<dbReference type="Gene3D" id="3.40.50.2000">
    <property type="entry name" value="Glycogen Phosphorylase B"/>
    <property type="match status" value="2"/>
</dbReference>
<name>X1A8G5_9ZZZZ</name>
<proteinExistence type="predicted"/>
<protein>
    <submittedName>
        <fullName evidence="4">Uncharacterized protein</fullName>
    </submittedName>
</protein>
<dbReference type="Pfam" id="PF13439">
    <property type="entry name" value="Glyco_transf_4"/>
    <property type="match status" value="1"/>
</dbReference>
<feature type="domain" description="Glycosyl transferase family 1" evidence="2">
    <location>
        <begin position="136"/>
        <end position="313"/>
    </location>
</feature>
<dbReference type="PANTHER" id="PTHR46401:SF2">
    <property type="entry name" value="GLYCOSYLTRANSFERASE WBBK-RELATED"/>
    <property type="match status" value="1"/>
</dbReference>
<evidence type="ECO:0000256" key="1">
    <source>
        <dbReference type="ARBA" id="ARBA00022679"/>
    </source>
</evidence>
<sequence length="334" mass="39332">HPFDKKLRDSFFYLKSFRNLLKMLNYYQIIKHYDNIYNFDIILAYDSTIPTQIGFILKREQNKKFMIISHGNDIIKKNYNLFTIEALKSADSIIVRSNFVKNLVMQLYKINEKKIFICPDGVIVNDINIDKDKFGLREELRLSKDDFIILTIGTLYNVRKGFDLVLKAIKELRDTFKIDLSYIKYLIIGRDDPKVRNWLYSLAERYNLSENFQILTNLEESLKNKYYKASDLFVMPSRDLKDKGSIEGFGNVFIEAGYYCLSSIGSNKGGIPDAIENGKSGFLINTFDELVEKIKFLYENEEARMAMGNYAHERVMKQFTWDKIYLRYIKAFKN</sequence>
<feature type="non-terminal residue" evidence="4">
    <location>
        <position position="1"/>
    </location>
</feature>
<reference evidence="4" key="1">
    <citation type="journal article" date="2014" name="Front. Microbiol.">
        <title>High frequency of phylogenetically diverse reductive dehalogenase-homologous genes in deep subseafloor sedimentary metagenomes.</title>
        <authorList>
            <person name="Kawai M."/>
            <person name="Futagami T."/>
            <person name="Toyoda A."/>
            <person name="Takaki Y."/>
            <person name="Nishi S."/>
            <person name="Hori S."/>
            <person name="Arai W."/>
            <person name="Tsubouchi T."/>
            <person name="Morono Y."/>
            <person name="Uchiyama I."/>
            <person name="Ito T."/>
            <person name="Fujiyama A."/>
            <person name="Inagaki F."/>
            <person name="Takami H."/>
        </authorList>
    </citation>
    <scope>NUCLEOTIDE SEQUENCE</scope>
    <source>
        <strain evidence="4">Expedition CK06-06</strain>
    </source>
</reference>
<feature type="domain" description="Glycosyltransferase subfamily 4-like N-terminal" evidence="3">
    <location>
        <begin position="16"/>
        <end position="122"/>
    </location>
</feature>
<organism evidence="4">
    <name type="scientific">marine sediment metagenome</name>
    <dbReference type="NCBI Taxonomy" id="412755"/>
    <lineage>
        <taxon>unclassified sequences</taxon>
        <taxon>metagenomes</taxon>
        <taxon>ecological metagenomes</taxon>
    </lineage>
</organism>
<dbReference type="InterPro" id="IPR028098">
    <property type="entry name" value="Glyco_trans_4-like_N"/>
</dbReference>
<accession>X1A8G5</accession>